<evidence type="ECO:0000313" key="2">
    <source>
        <dbReference type="EMBL" id="QDV57185.1"/>
    </source>
</evidence>
<proteinExistence type="predicted"/>
<dbReference type="EMBL" id="CP036318">
    <property type="protein sequence ID" value="QDV57185.1"/>
    <property type="molecule type" value="Genomic_DNA"/>
</dbReference>
<dbReference type="Proteomes" id="UP000316770">
    <property type="component" value="Chromosome"/>
</dbReference>
<sequence length="323" mass="36279" precursor="true">MRWSIAKAVIIGLVLLSNVAVAQPLAEESLILSTQCGRFQLVLGRIKLDCFHYKKVRLHQATAAPSEDEEFLFVTANHGTPSLHYVRHLGQSKVTIDTTQNDCIRIEAKHQLPTDRTETLLIQQQASGPIEITHEIGEQSRQIQTASFWHLIAEEPELFETAVAPLLSLMFDRYRMDEFSDAIDQRLRAQAARSPEITKASVEQAVGQLADPDRRQRLAAQRQLASAGVGILPLLNQIDNKRLDAEQRQLIGKLKQRLTIDRHDTPDRVAAWLATDRGYWLRVSQDWTPQQRSDAHRYLVATCGRGLDVDPSAVAVRAPIAGH</sequence>
<feature type="signal peptide" evidence="1">
    <location>
        <begin position="1"/>
        <end position="22"/>
    </location>
</feature>
<gene>
    <name evidence="2" type="ORF">Mal33_31860</name>
</gene>
<dbReference type="RefSeq" id="WP_232529673.1">
    <property type="nucleotide sequence ID" value="NZ_CP036318.1"/>
</dbReference>
<evidence type="ECO:0000313" key="3">
    <source>
        <dbReference type="Proteomes" id="UP000316770"/>
    </source>
</evidence>
<name>A0A518IVT1_9BACT</name>
<accession>A0A518IVT1</accession>
<feature type="chain" id="PRO_5022152122" evidence="1">
    <location>
        <begin position="23"/>
        <end position="323"/>
    </location>
</feature>
<keyword evidence="1" id="KW-0732">Signal</keyword>
<protein>
    <submittedName>
        <fullName evidence="2">Uncharacterized protein</fullName>
    </submittedName>
</protein>
<organism evidence="2 3">
    <name type="scientific">Rosistilla oblonga</name>
    <dbReference type="NCBI Taxonomy" id="2527990"/>
    <lineage>
        <taxon>Bacteria</taxon>
        <taxon>Pseudomonadati</taxon>
        <taxon>Planctomycetota</taxon>
        <taxon>Planctomycetia</taxon>
        <taxon>Pirellulales</taxon>
        <taxon>Pirellulaceae</taxon>
        <taxon>Rosistilla</taxon>
    </lineage>
</organism>
<evidence type="ECO:0000256" key="1">
    <source>
        <dbReference type="SAM" id="SignalP"/>
    </source>
</evidence>
<reference evidence="2 3" key="1">
    <citation type="submission" date="2019-02" db="EMBL/GenBank/DDBJ databases">
        <title>Deep-cultivation of Planctomycetes and their phenomic and genomic characterization uncovers novel biology.</title>
        <authorList>
            <person name="Wiegand S."/>
            <person name="Jogler M."/>
            <person name="Boedeker C."/>
            <person name="Pinto D."/>
            <person name="Vollmers J."/>
            <person name="Rivas-Marin E."/>
            <person name="Kohn T."/>
            <person name="Peeters S.H."/>
            <person name="Heuer A."/>
            <person name="Rast P."/>
            <person name="Oberbeckmann S."/>
            <person name="Bunk B."/>
            <person name="Jeske O."/>
            <person name="Meyerdierks A."/>
            <person name="Storesund J.E."/>
            <person name="Kallscheuer N."/>
            <person name="Luecker S."/>
            <person name="Lage O.M."/>
            <person name="Pohl T."/>
            <person name="Merkel B.J."/>
            <person name="Hornburger P."/>
            <person name="Mueller R.-W."/>
            <person name="Bruemmer F."/>
            <person name="Labrenz M."/>
            <person name="Spormann A.M."/>
            <person name="Op den Camp H."/>
            <person name="Overmann J."/>
            <person name="Amann R."/>
            <person name="Jetten M.S.M."/>
            <person name="Mascher T."/>
            <person name="Medema M.H."/>
            <person name="Devos D.P."/>
            <person name="Kaster A.-K."/>
            <person name="Ovreas L."/>
            <person name="Rohde M."/>
            <person name="Galperin M.Y."/>
            <person name="Jogler C."/>
        </authorList>
    </citation>
    <scope>NUCLEOTIDE SEQUENCE [LARGE SCALE GENOMIC DNA]</scope>
    <source>
        <strain evidence="2 3">Mal33</strain>
    </source>
</reference>
<keyword evidence="3" id="KW-1185">Reference proteome</keyword>
<dbReference type="AlphaFoldDB" id="A0A518IVT1"/>